<sequence length="101" mass="11647">MSPNVAEGCEASTGRYRLANSIDSGWNYSQPVDRNKDHVKCDFYGHASKGGIKRLKQHLVKASYKGILYKDIRKCDKVLQDVDLLRSFMERKQKINLRETK</sequence>
<dbReference type="AlphaFoldDB" id="A0A7J7NTR8"/>
<accession>A0A7J7NTR8</accession>
<evidence type="ECO:0000313" key="1">
    <source>
        <dbReference type="EMBL" id="KAF6170440.1"/>
    </source>
</evidence>
<evidence type="ECO:0000313" key="2">
    <source>
        <dbReference type="Proteomes" id="UP000541444"/>
    </source>
</evidence>
<dbReference type="Proteomes" id="UP000541444">
    <property type="component" value="Unassembled WGS sequence"/>
</dbReference>
<comment type="caution">
    <text evidence="1">The sequence shown here is derived from an EMBL/GenBank/DDBJ whole genome shotgun (WGS) entry which is preliminary data.</text>
</comment>
<gene>
    <name evidence="1" type="ORF">GIB67_014370</name>
</gene>
<organism evidence="1 2">
    <name type="scientific">Kingdonia uniflora</name>
    <dbReference type="NCBI Taxonomy" id="39325"/>
    <lineage>
        <taxon>Eukaryota</taxon>
        <taxon>Viridiplantae</taxon>
        <taxon>Streptophyta</taxon>
        <taxon>Embryophyta</taxon>
        <taxon>Tracheophyta</taxon>
        <taxon>Spermatophyta</taxon>
        <taxon>Magnoliopsida</taxon>
        <taxon>Ranunculales</taxon>
        <taxon>Circaeasteraceae</taxon>
        <taxon>Kingdonia</taxon>
    </lineage>
</organism>
<reference evidence="1 2" key="1">
    <citation type="journal article" date="2020" name="IScience">
        <title>Genome Sequencing of the Endangered Kingdonia uniflora (Circaeasteraceae, Ranunculales) Reveals Potential Mechanisms of Evolutionary Specialization.</title>
        <authorList>
            <person name="Sun Y."/>
            <person name="Deng T."/>
            <person name="Zhang A."/>
            <person name="Moore M.J."/>
            <person name="Landis J.B."/>
            <person name="Lin N."/>
            <person name="Zhang H."/>
            <person name="Zhang X."/>
            <person name="Huang J."/>
            <person name="Zhang X."/>
            <person name="Sun H."/>
            <person name="Wang H."/>
        </authorList>
    </citation>
    <scope>NUCLEOTIDE SEQUENCE [LARGE SCALE GENOMIC DNA]</scope>
    <source>
        <strain evidence="1">TB1705</strain>
        <tissue evidence="1">Leaf</tissue>
    </source>
</reference>
<keyword evidence="2" id="KW-1185">Reference proteome</keyword>
<evidence type="ECO:0008006" key="3">
    <source>
        <dbReference type="Google" id="ProtNLM"/>
    </source>
</evidence>
<name>A0A7J7NTR8_9MAGN</name>
<dbReference type="EMBL" id="JACGCM010000589">
    <property type="protein sequence ID" value="KAF6170440.1"/>
    <property type="molecule type" value="Genomic_DNA"/>
</dbReference>
<protein>
    <recommendedName>
        <fullName evidence="3">BED-type domain-containing protein</fullName>
    </recommendedName>
</protein>
<proteinExistence type="predicted"/>